<dbReference type="AlphaFoldDB" id="A0A420HBH4"/>
<comment type="cofactor">
    <cofactor evidence="1 11">
        <name>FAD</name>
        <dbReference type="ChEBI" id="CHEBI:57692"/>
    </cofactor>
</comment>
<keyword evidence="2 11" id="KW-0285">Flavoprotein</keyword>
<comment type="function">
    <text evidence="11">Catalyzes the hydroxylation of L-kynurenine (L-Kyn) to form 3-hydroxy-L-kynurenine (L-3OHKyn). Required for synthesis of quinolinic acid.</text>
</comment>
<evidence type="ECO:0000256" key="3">
    <source>
        <dbReference type="ARBA" id="ARBA00022642"/>
    </source>
</evidence>
<dbReference type="GO" id="GO:0019805">
    <property type="term" value="P:quinolinate biosynthetic process"/>
    <property type="evidence" value="ECO:0007669"/>
    <property type="project" value="UniProtKB-UniRule"/>
</dbReference>
<dbReference type="InterPro" id="IPR027545">
    <property type="entry name" value="Kynurenine_monooxygenase"/>
</dbReference>
<comment type="subcellular location">
    <subcellularLocation>
        <location evidence="11">Mitochondrion outer membrane</location>
    </subcellularLocation>
</comment>
<sequence length="495" mass="56619">MDENSKIQSRQKIVIIGAGPVGSLAALYAAQRGHDVEVYELRSAPDLRDPCTTPLNFTKSINLALSERGINALKHSQRPQLVDKILDETIPMRARMIHGRRKSGSLYEESQDYDIHGKKIFAVDRSTLNSRLLDELDIFPNVQLFFKHKLVGLDLDSRKVKLEYAPDSATDISDERNKPREIEVDFDLIIGADGAHSAVRQHMMKYLRMDYAQSYVDTLWCEFTIQPKYLPFNDQNSRPEFQISPEHLHIWPGKEYMFIAIPSNSRKFICTLFAPSYVFEKLSQSPQDLLEFFYQNFPGVAPELIPPASLIESFTRNPHLPLISIQCSPHHVRDCAVILGDATHAMVPFYGQGMNAGFEDVRVLFQTLDMYSTSSHPSQDRRALALEQFSALRVEDSQAISRLSLENYMEMRSSVTSRLYKCRKLLEEKLNFWFPSLGWATKYSRVSFGNMRYSEVCKRSDYQGAIISYIFQGIGMVALSGALWIALKVRRAYVK</sequence>
<dbReference type="GO" id="GO:0004502">
    <property type="term" value="F:kynurenine 3-monooxygenase activity"/>
    <property type="evidence" value="ECO:0007669"/>
    <property type="project" value="UniProtKB-UniRule"/>
</dbReference>
<evidence type="ECO:0000259" key="13">
    <source>
        <dbReference type="Pfam" id="PF01494"/>
    </source>
</evidence>
<dbReference type="GO" id="GO:0005741">
    <property type="term" value="C:mitochondrial outer membrane"/>
    <property type="evidence" value="ECO:0007669"/>
    <property type="project" value="UniProtKB-SubCell"/>
</dbReference>
<evidence type="ECO:0000256" key="10">
    <source>
        <dbReference type="ARBA" id="ARBA00047818"/>
    </source>
</evidence>
<dbReference type="Proteomes" id="UP000285405">
    <property type="component" value="Unassembled WGS sequence"/>
</dbReference>
<dbReference type="PANTHER" id="PTHR46028:SF2">
    <property type="entry name" value="KYNURENINE 3-MONOOXYGENASE"/>
    <property type="match status" value="1"/>
</dbReference>
<feature type="domain" description="FAD-binding" evidence="13">
    <location>
        <begin position="12"/>
        <end position="370"/>
    </location>
</feature>
<accession>A0A420HBH4</accession>
<dbReference type="InterPro" id="IPR002938">
    <property type="entry name" value="FAD-bd"/>
</dbReference>
<evidence type="ECO:0000256" key="8">
    <source>
        <dbReference type="ARBA" id="ARBA00023033"/>
    </source>
</evidence>
<comment type="similarity">
    <text evidence="11">Belongs to the aromatic-ring hydroxylase family. KMO subfamily.</text>
</comment>
<dbReference type="EMBL" id="MCBR01020902">
    <property type="protein sequence ID" value="RKF54780.1"/>
    <property type="molecule type" value="Genomic_DNA"/>
</dbReference>
<evidence type="ECO:0000256" key="2">
    <source>
        <dbReference type="ARBA" id="ARBA00022630"/>
    </source>
</evidence>
<keyword evidence="11 12" id="KW-0472">Membrane</keyword>
<evidence type="ECO:0000256" key="9">
    <source>
        <dbReference type="ARBA" id="ARBA00023128"/>
    </source>
</evidence>
<feature type="transmembrane region" description="Helical" evidence="12">
    <location>
        <begin position="466"/>
        <end position="487"/>
    </location>
</feature>
<name>A0A420HBH4_9PEZI</name>
<dbReference type="GO" id="GO:0006569">
    <property type="term" value="P:L-tryptophan catabolic process"/>
    <property type="evidence" value="ECO:0007669"/>
    <property type="project" value="UniProtKB-UniRule"/>
</dbReference>
<dbReference type="UniPathway" id="UPA00253">
    <property type="reaction ID" value="UER00328"/>
</dbReference>
<dbReference type="GO" id="GO:0034354">
    <property type="term" value="P:'de novo' NAD+ biosynthetic process from L-tryptophan"/>
    <property type="evidence" value="ECO:0007669"/>
    <property type="project" value="UniProtKB-UniRule"/>
</dbReference>
<evidence type="ECO:0000256" key="11">
    <source>
        <dbReference type="HAMAP-Rule" id="MF_03018"/>
    </source>
</evidence>
<reference evidence="14 15" key="1">
    <citation type="journal article" date="2018" name="BMC Genomics">
        <title>Comparative genome analyses reveal sequence features reflecting distinct modes of host-adaptation between dicot and monocot powdery mildew.</title>
        <authorList>
            <person name="Wu Y."/>
            <person name="Ma X."/>
            <person name="Pan Z."/>
            <person name="Kale S.D."/>
            <person name="Song Y."/>
            <person name="King H."/>
            <person name="Zhang Q."/>
            <person name="Presley C."/>
            <person name="Deng X."/>
            <person name="Wei C.I."/>
            <person name="Xiao S."/>
        </authorList>
    </citation>
    <scope>NUCLEOTIDE SEQUENCE [LARGE SCALE GENOMIC DNA]</scope>
    <source>
        <strain evidence="14">UCSC1</strain>
    </source>
</reference>
<evidence type="ECO:0000313" key="14">
    <source>
        <dbReference type="EMBL" id="RKF54780.1"/>
    </source>
</evidence>
<evidence type="ECO:0000256" key="1">
    <source>
        <dbReference type="ARBA" id="ARBA00001974"/>
    </source>
</evidence>
<dbReference type="Pfam" id="PF01494">
    <property type="entry name" value="FAD_binding_3"/>
    <property type="match status" value="1"/>
</dbReference>
<dbReference type="OrthoDB" id="10053569at2759"/>
<dbReference type="SUPFAM" id="SSF51905">
    <property type="entry name" value="FAD/NAD(P)-binding domain"/>
    <property type="match status" value="1"/>
</dbReference>
<evidence type="ECO:0000256" key="12">
    <source>
        <dbReference type="SAM" id="Phobius"/>
    </source>
</evidence>
<dbReference type="GO" id="GO:0043420">
    <property type="term" value="P:anthranilate metabolic process"/>
    <property type="evidence" value="ECO:0007669"/>
    <property type="project" value="UniProtKB-UniRule"/>
</dbReference>
<keyword evidence="9 11" id="KW-0496">Mitochondrion</keyword>
<dbReference type="EC" id="1.14.13.9" evidence="11"/>
<dbReference type="GO" id="GO:0070189">
    <property type="term" value="P:kynurenine metabolic process"/>
    <property type="evidence" value="ECO:0007669"/>
    <property type="project" value="TreeGrafter"/>
</dbReference>
<dbReference type="PRINTS" id="PR00420">
    <property type="entry name" value="RNGMNOXGNASE"/>
</dbReference>
<keyword evidence="6 11" id="KW-0521">NADP</keyword>
<evidence type="ECO:0000256" key="7">
    <source>
        <dbReference type="ARBA" id="ARBA00023002"/>
    </source>
</evidence>
<evidence type="ECO:0000313" key="15">
    <source>
        <dbReference type="Proteomes" id="UP000285405"/>
    </source>
</evidence>
<keyword evidence="8 11" id="KW-0503">Monooxygenase</keyword>
<keyword evidence="12" id="KW-1133">Transmembrane helix</keyword>
<proteinExistence type="inferred from homology"/>
<dbReference type="PANTHER" id="PTHR46028">
    <property type="entry name" value="KYNURENINE 3-MONOOXYGENASE"/>
    <property type="match status" value="1"/>
</dbReference>
<dbReference type="HAMAP" id="MF_01971">
    <property type="entry name" value="Kynurenine_monooxygenase"/>
    <property type="match status" value="1"/>
</dbReference>
<evidence type="ECO:0000256" key="4">
    <source>
        <dbReference type="ARBA" id="ARBA00022787"/>
    </source>
</evidence>
<keyword evidence="5 11" id="KW-0274">FAD</keyword>
<keyword evidence="3 11" id="KW-0662">Pyridine nucleotide biosynthesis</keyword>
<evidence type="ECO:0000256" key="6">
    <source>
        <dbReference type="ARBA" id="ARBA00022857"/>
    </source>
</evidence>
<keyword evidence="12" id="KW-0812">Transmembrane</keyword>
<gene>
    <name evidence="11" type="primary">BNA4</name>
    <name evidence="14" type="ORF">GcC1_209024</name>
</gene>
<dbReference type="InterPro" id="IPR036188">
    <property type="entry name" value="FAD/NAD-bd_sf"/>
</dbReference>
<dbReference type="FunFam" id="3.50.50.60:FF:000129">
    <property type="entry name" value="Kynurenine 3-monooxygenase"/>
    <property type="match status" value="1"/>
</dbReference>
<evidence type="ECO:0000256" key="5">
    <source>
        <dbReference type="ARBA" id="ARBA00022827"/>
    </source>
</evidence>
<organism evidence="14 15">
    <name type="scientific">Golovinomyces cichoracearum</name>
    <dbReference type="NCBI Taxonomy" id="62708"/>
    <lineage>
        <taxon>Eukaryota</taxon>
        <taxon>Fungi</taxon>
        <taxon>Dikarya</taxon>
        <taxon>Ascomycota</taxon>
        <taxon>Pezizomycotina</taxon>
        <taxon>Leotiomycetes</taxon>
        <taxon>Erysiphales</taxon>
        <taxon>Erysiphaceae</taxon>
        <taxon>Golovinomyces</taxon>
    </lineage>
</organism>
<keyword evidence="4 11" id="KW-1000">Mitochondrion outer membrane</keyword>
<comment type="caution">
    <text evidence="14">The sequence shown here is derived from an EMBL/GenBank/DDBJ whole genome shotgun (WGS) entry which is preliminary data.</text>
</comment>
<protein>
    <recommendedName>
        <fullName evidence="11">Kynurenine 3-monooxygenase</fullName>
        <ecNumber evidence="11">1.14.13.9</ecNumber>
    </recommendedName>
    <alternativeName>
        <fullName evidence="11">Biosynthesis of nicotinic acid protein 4</fullName>
    </alternativeName>
    <alternativeName>
        <fullName evidence="11">Kynurenine 3-hydroxylase</fullName>
    </alternativeName>
</protein>
<dbReference type="Gene3D" id="3.50.50.60">
    <property type="entry name" value="FAD/NAD(P)-binding domain"/>
    <property type="match status" value="1"/>
</dbReference>
<dbReference type="GO" id="GO:0071949">
    <property type="term" value="F:FAD binding"/>
    <property type="evidence" value="ECO:0007669"/>
    <property type="project" value="InterPro"/>
</dbReference>
<comment type="catalytic activity">
    <reaction evidence="10 11">
        <text>L-kynurenine + NADPH + O2 + H(+) = 3-hydroxy-L-kynurenine + NADP(+) + H2O</text>
        <dbReference type="Rhea" id="RHEA:20545"/>
        <dbReference type="ChEBI" id="CHEBI:15377"/>
        <dbReference type="ChEBI" id="CHEBI:15378"/>
        <dbReference type="ChEBI" id="CHEBI:15379"/>
        <dbReference type="ChEBI" id="CHEBI:57783"/>
        <dbReference type="ChEBI" id="CHEBI:57959"/>
        <dbReference type="ChEBI" id="CHEBI:58125"/>
        <dbReference type="ChEBI" id="CHEBI:58349"/>
        <dbReference type="EC" id="1.14.13.9"/>
    </reaction>
</comment>
<feature type="transmembrane region" description="Helical" evidence="12">
    <location>
        <begin position="12"/>
        <end position="30"/>
    </location>
</feature>
<keyword evidence="7 11" id="KW-0560">Oxidoreductase</keyword>
<comment type="pathway">
    <text evidence="11">Cofactor biosynthesis; NAD(+) biosynthesis; quinolinate from L-kynurenine: step 1/3.</text>
</comment>